<accession>A0A165BIE4</accession>
<organism evidence="1 2">
    <name type="scientific">Exidia glandulosa HHB12029</name>
    <dbReference type="NCBI Taxonomy" id="1314781"/>
    <lineage>
        <taxon>Eukaryota</taxon>
        <taxon>Fungi</taxon>
        <taxon>Dikarya</taxon>
        <taxon>Basidiomycota</taxon>
        <taxon>Agaricomycotina</taxon>
        <taxon>Agaricomycetes</taxon>
        <taxon>Auriculariales</taxon>
        <taxon>Exidiaceae</taxon>
        <taxon>Exidia</taxon>
    </lineage>
</organism>
<protein>
    <recommendedName>
        <fullName evidence="3">F-box domain-containing protein</fullName>
    </recommendedName>
</protein>
<keyword evidence="2" id="KW-1185">Reference proteome</keyword>
<dbReference type="Proteomes" id="UP000077266">
    <property type="component" value="Unassembled WGS sequence"/>
</dbReference>
<dbReference type="AlphaFoldDB" id="A0A165BIE4"/>
<dbReference type="InterPro" id="IPR036047">
    <property type="entry name" value="F-box-like_dom_sf"/>
</dbReference>
<gene>
    <name evidence="1" type="ORF">EXIGLDRAFT_704868</name>
</gene>
<name>A0A165BIE4_EXIGL</name>
<proteinExistence type="predicted"/>
<sequence length="142" mass="15974">MARITDIPTELVRKIVRLADLPLRNLDALRQISRAFNHLILNDPLFWAHLHFSELPPFMLGPLLARSGDVPVSVSVVIHNRHDYLPAAQEPAKPLGHLLLQTGYAKRLQGQTIGQTNAIIQEQVYAQEITDCRGRLTGSEER</sequence>
<dbReference type="InParanoid" id="A0A165BIE4"/>
<dbReference type="SUPFAM" id="SSF81383">
    <property type="entry name" value="F-box domain"/>
    <property type="match status" value="1"/>
</dbReference>
<evidence type="ECO:0000313" key="1">
    <source>
        <dbReference type="EMBL" id="KZV80707.1"/>
    </source>
</evidence>
<evidence type="ECO:0008006" key="3">
    <source>
        <dbReference type="Google" id="ProtNLM"/>
    </source>
</evidence>
<reference evidence="1 2" key="1">
    <citation type="journal article" date="2016" name="Mol. Biol. Evol.">
        <title>Comparative Genomics of Early-Diverging Mushroom-Forming Fungi Provides Insights into the Origins of Lignocellulose Decay Capabilities.</title>
        <authorList>
            <person name="Nagy L.G."/>
            <person name="Riley R."/>
            <person name="Tritt A."/>
            <person name="Adam C."/>
            <person name="Daum C."/>
            <person name="Floudas D."/>
            <person name="Sun H."/>
            <person name="Yadav J.S."/>
            <person name="Pangilinan J."/>
            <person name="Larsson K.H."/>
            <person name="Matsuura K."/>
            <person name="Barry K."/>
            <person name="Labutti K."/>
            <person name="Kuo R."/>
            <person name="Ohm R.A."/>
            <person name="Bhattacharya S.S."/>
            <person name="Shirouzu T."/>
            <person name="Yoshinaga Y."/>
            <person name="Martin F.M."/>
            <person name="Grigoriev I.V."/>
            <person name="Hibbett D.S."/>
        </authorList>
    </citation>
    <scope>NUCLEOTIDE SEQUENCE [LARGE SCALE GENOMIC DNA]</scope>
    <source>
        <strain evidence="1 2">HHB12029</strain>
    </source>
</reference>
<evidence type="ECO:0000313" key="2">
    <source>
        <dbReference type="Proteomes" id="UP000077266"/>
    </source>
</evidence>
<dbReference type="EMBL" id="KV426457">
    <property type="protein sequence ID" value="KZV80707.1"/>
    <property type="molecule type" value="Genomic_DNA"/>
</dbReference>